<organism evidence="8 9">
    <name type="scientific">Elysia marginata</name>
    <dbReference type="NCBI Taxonomy" id="1093978"/>
    <lineage>
        <taxon>Eukaryota</taxon>
        <taxon>Metazoa</taxon>
        <taxon>Spiralia</taxon>
        <taxon>Lophotrochozoa</taxon>
        <taxon>Mollusca</taxon>
        <taxon>Gastropoda</taxon>
        <taxon>Heterobranchia</taxon>
        <taxon>Euthyneura</taxon>
        <taxon>Panpulmonata</taxon>
        <taxon>Sacoglossa</taxon>
        <taxon>Placobranchoidea</taxon>
        <taxon>Plakobranchidae</taxon>
        <taxon>Elysia</taxon>
    </lineage>
</organism>
<dbReference type="GO" id="GO:0004519">
    <property type="term" value="F:endonuclease activity"/>
    <property type="evidence" value="ECO:0007669"/>
    <property type="project" value="UniProtKB-KW"/>
</dbReference>
<evidence type="ECO:0000256" key="6">
    <source>
        <dbReference type="ARBA" id="ARBA00022918"/>
    </source>
</evidence>
<dbReference type="Pfam" id="PF17917">
    <property type="entry name" value="RT_RNaseH"/>
    <property type="match status" value="1"/>
</dbReference>
<dbReference type="CDD" id="cd09274">
    <property type="entry name" value="RNase_HI_RT_Ty3"/>
    <property type="match status" value="1"/>
</dbReference>
<keyword evidence="1" id="KW-0808">Transferase</keyword>
<reference evidence="8 9" key="1">
    <citation type="journal article" date="2021" name="Elife">
        <title>Chloroplast acquisition without the gene transfer in kleptoplastic sea slugs, Plakobranchus ocellatus.</title>
        <authorList>
            <person name="Maeda T."/>
            <person name="Takahashi S."/>
            <person name="Yoshida T."/>
            <person name="Shimamura S."/>
            <person name="Takaki Y."/>
            <person name="Nagai Y."/>
            <person name="Toyoda A."/>
            <person name="Suzuki Y."/>
            <person name="Arimoto A."/>
            <person name="Ishii H."/>
            <person name="Satoh N."/>
            <person name="Nishiyama T."/>
            <person name="Hasebe M."/>
            <person name="Maruyama T."/>
            <person name="Minagawa J."/>
            <person name="Obokata J."/>
            <person name="Shigenobu S."/>
        </authorList>
    </citation>
    <scope>NUCLEOTIDE SEQUENCE [LARGE SCALE GENOMIC DNA]</scope>
</reference>
<keyword evidence="9" id="KW-1185">Reference proteome</keyword>
<dbReference type="SUPFAM" id="SSF56672">
    <property type="entry name" value="DNA/RNA polymerases"/>
    <property type="match status" value="1"/>
</dbReference>
<comment type="caution">
    <text evidence="8">The sequence shown here is derived from an EMBL/GenBank/DDBJ whole genome shotgun (WGS) entry which is preliminary data.</text>
</comment>
<evidence type="ECO:0000256" key="3">
    <source>
        <dbReference type="ARBA" id="ARBA00022722"/>
    </source>
</evidence>
<dbReference type="GO" id="GO:0003964">
    <property type="term" value="F:RNA-directed DNA polymerase activity"/>
    <property type="evidence" value="ECO:0007669"/>
    <property type="project" value="UniProtKB-KW"/>
</dbReference>
<accession>A0AAV4F8M6</accession>
<proteinExistence type="predicted"/>
<dbReference type="PANTHER" id="PTHR37984">
    <property type="entry name" value="PROTEIN CBG26694"/>
    <property type="match status" value="1"/>
</dbReference>
<sequence length="136" mass="15176">MQGVAGAYHNSRMACSWVPILQVDVVYASRALQDAGRKYSQIDRDGLDIIFAVKKFHKYISGRFFKLITDQKPLLGLLGEDKVIPEHASARVQRWAIILSAYSYSLLHRPGRDNSADALSRLPLPYSPDSSDVGID</sequence>
<gene>
    <name evidence="8" type="ORF">ElyMa_002048500</name>
</gene>
<feature type="domain" description="Reverse transcriptase RNase H-like" evidence="7">
    <location>
        <begin position="25"/>
        <end position="102"/>
    </location>
</feature>
<keyword evidence="3" id="KW-0540">Nuclease</keyword>
<dbReference type="EMBL" id="BMAT01004152">
    <property type="protein sequence ID" value="GFR69376.1"/>
    <property type="molecule type" value="Genomic_DNA"/>
</dbReference>
<dbReference type="InterPro" id="IPR050951">
    <property type="entry name" value="Retrovirus_Pol_polyprotein"/>
</dbReference>
<dbReference type="GO" id="GO:0016787">
    <property type="term" value="F:hydrolase activity"/>
    <property type="evidence" value="ECO:0007669"/>
    <property type="project" value="UniProtKB-KW"/>
</dbReference>
<keyword evidence="5" id="KW-0378">Hydrolase</keyword>
<dbReference type="PANTHER" id="PTHR37984:SF5">
    <property type="entry name" value="PROTEIN NYNRIN-LIKE"/>
    <property type="match status" value="1"/>
</dbReference>
<dbReference type="Proteomes" id="UP000762676">
    <property type="component" value="Unassembled WGS sequence"/>
</dbReference>
<dbReference type="AlphaFoldDB" id="A0AAV4F8M6"/>
<name>A0AAV4F8M6_9GAST</name>
<dbReference type="InterPro" id="IPR043502">
    <property type="entry name" value="DNA/RNA_pol_sf"/>
</dbReference>
<evidence type="ECO:0000256" key="2">
    <source>
        <dbReference type="ARBA" id="ARBA00022695"/>
    </source>
</evidence>
<protein>
    <submittedName>
        <fullName evidence="8">Pol polyprotein</fullName>
    </submittedName>
</protein>
<evidence type="ECO:0000313" key="9">
    <source>
        <dbReference type="Proteomes" id="UP000762676"/>
    </source>
</evidence>
<evidence type="ECO:0000256" key="5">
    <source>
        <dbReference type="ARBA" id="ARBA00022801"/>
    </source>
</evidence>
<evidence type="ECO:0000256" key="4">
    <source>
        <dbReference type="ARBA" id="ARBA00022759"/>
    </source>
</evidence>
<keyword evidence="4" id="KW-0255">Endonuclease</keyword>
<evidence type="ECO:0000256" key="1">
    <source>
        <dbReference type="ARBA" id="ARBA00022679"/>
    </source>
</evidence>
<evidence type="ECO:0000259" key="7">
    <source>
        <dbReference type="Pfam" id="PF17917"/>
    </source>
</evidence>
<keyword evidence="6" id="KW-0695">RNA-directed DNA polymerase</keyword>
<evidence type="ECO:0000313" key="8">
    <source>
        <dbReference type="EMBL" id="GFR69376.1"/>
    </source>
</evidence>
<keyword evidence="2" id="KW-0548">Nucleotidyltransferase</keyword>
<dbReference type="InterPro" id="IPR041373">
    <property type="entry name" value="RT_RNaseH"/>
</dbReference>